<accession>A0A4C1SYV3</accession>
<comment type="caution">
    <text evidence="1">The sequence shown here is derived from an EMBL/GenBank/DDBJ whole genome shotgun (WGS) entry which is preliminary data.</text>
</comment>
<dbReference type="EMBL" id="BGZK01000021">
    <property type="protein sequence ID" value="GBP06181.1"/>
    <property type="molecule type" value="Genomic_DNA"/>
</dbReference>
<keyword evidence="2" id="KW-1185">Reference proteome</keyword>
<reference evidence="1 2" key="1">
    <citation type="journal article" date="2019" name="Commun. Biol.">
        <title>The bagworm genome reveals a unique fibroin gene that provides high tensile strength.</title>
        <authorList>
            <person name="Kono N."/>
            <person name="Nakamura H."/>
            <person name="Ohtoshi R."/>
            <person name="Tomita M."/>
            <person name="Numata K."/>
            <person name="Arakawa K."/>
        </authorList>
    </citation>
    <scope>NUCLEOTIDE SEQUENCE [LARGE SCALE GENOMIC DNA]</scope>
</reference>
<gene>
    <name evidence="1" type="ORF">EVAR_3545_1</name>
</gene>
<dbReference type="Proteomes" id="UP000299102">
    <property type="component" value="Unassembled WGS sequence"/>
</dbReference>
<evidence type="ECO:0000313" key="1">
    <source>
        <dbReference type="EMBL" id="GBP06181.1"/>
    </source>
</evidence>
<evidence type="ECO:0000313" key="2">
    <source>
        <dbReference type="Proteomes" id="UP000299102"/>
    </source>
</evidence>
<sequence length="202" mass="21911">MKLHTKGYYTVSEYQKPLGLKFSAIRLSFSDVSPSGLLRVSVPKRPCCQASAVRPSVTELYLFNLNSRRRCAVGGGPLRITITDAVTADGSTSSLTHGGERLDCCQNSVNRLRPGLCLLVTRYLCYEDRELMSSVKEQSAWSVGTGEYIGFVIGEANVNGGVVLAEDPSRQLSGICRSAVRGWYKAKSAPPCPCRNADVSPN</sequence>
<proteinExistence type="predicted"/>
<protein>
    <submittedName>
        <fullName evidence="1">Uncharacterized protein</fullName>
    </submittedName>
</protein>
<name>A0A4C1SYV3_EUMVA</name>
<dbReference type="AlphaFoldDB" id="A0A4C1SYV3"/>
<organism evidence="1 2">
    <name type="scientific">Eumeta variegata</name>
    <name type="common">Bagworm moth</name>
    <name type="synonym">Eumeta japonica</name>
    <dbReference type="NCBI Taxonomy" id="151549"/>
    <lineage>
        <taxon>Eukaryota</taxon>
        <taxon>Metazoa</taxon>
        <taxon>Ecdysozoa</taxon>
        <taxon>Arthropoda</taxon>
        <taxon>Hexapoda</taxon>
        <taxon>Insecta</taxon>
        <taxon>Pterygota</taxon>
        <taxon>Neoptera</taxon>
        <taxon>Endopterygota</taxon>
        <taxon>Lepidoptera</taxon>
        <taxon>Glossata</taxon>
        <taxon>Ditrysia</taxon>
        <taxon>Tineoidea</taxon>
        <taxon>Psychidae</taxon>
        <taxon>Oiketicinae</taxon>
        <taxon>Eumeta</taxon>
    </lineage>
</organism>